<dbReference type="AlphaFoldDB" id="A0A7Y9LCC0"/>
<gene>
    <name evidence="2" type="ORF">BKA15_002879</name>
</gene>
<evidence type="ECO:0000313" key="2">
    <source>
        <dbReference type="EMBL" id="NYE71550.1"/>
    </source>
</evidence>
<organism evidence="2 3">
    <name type="scientific">Microlunatus parietis</name>
    <dbReference type="NCBI Taxonomy" id="682979"/>
    <lineage>
        <taxon>Bacteria</taxon>
        <taxon>Bacillati</taxon>
        <taxon>Actinomycetota</taxon>
        <taxon>Actinomycetes</taxon>
        <taxon>Propionibacteriales</taxon>
        <taxon>Propionibacteriaceae</taxon>
        <taxon>Microlunatus</taxon>
    </lineage>
</organism>
<dbReference type="Gene3D" id="3.40.50.1820">
    <property type="entry name" value="alpha/beta hydrolase"/>
    <property type="match status" value="1"/>
</dbReference>
<dbReference type="RefSeq" id="WP_179751778.1">
    <property type="nucleotide sequence ID" value="NZ_JACCBU010000001.1"/>
</dbReference>
<keyword evidence="2" id="KW-0378">Hydrolase</keyword>
<dbReference type="EMBL" id="JACCBU010000001">
    <property type="protein sequence ID" value="NYE71550.1"/>
    <property type="molecule type" value="Genomic_DNA"/>
</dbReference>
<dbReference type="GO" id="GO:0016787">
    <property type="term" value="F:hydrolase activity"/>
    <property type="evidence" value="ECO:0007669"/>
    <property type="project" value="UniProtKB-KW"/>
</dbReference>
<reference evidence="2 3" key="1">
    <citation type="submission" date="2020-07" db="EMBL/GenBank/DDBJ databases">
        <title>Sequencing the genomes of 1000 actinobacteria strains.</title>
        <authorList>
            <person name="Klenk H.-P."/>
        </authorList>
    </citation>
    <scope>NUCLEOTIDE SEQUENCE [LARGE SCALE GENOMIC DNA]</scope>
    <source>
        <strain evidence="2 3">DSM 22083</strain>
    </source>
</reference>
<sequence>MRADELLTTAELGLRLRRLPERRLGFAEAGLPHSDWVPAARERLTELLALPDRVEHRDGALVRTVRRDGIRTDVLRLEPEPGLSLPGYLLTPEDRLDPSGRIVLALHGHGEVESLLGVDGVAEDYHHRFAHRLALAGHTVFVPELRGFGALYDLAADEPGTTLRYWRWGTPMAYTVQTDAFLHGRSMLGDTVADLMRWESWLAEAYGVTELDVVGISWGGDLACTYPVFSNRVRSIFASGTLGSFTEVFRTAGNAPAHCLPGVLRWLDRSDIAGLNAPVPLAVHYGALDVPGPTNLSAALNDSALPAFDELRAIYAAAGAPEPTLIISPNLGHELDLEALTRWLDRG</sequence>
<dbReference type="InterPro" id="IPR029058">
    <property type="entry name" value="AB_hydrolase_fold"/>
</dbReference>
<comment type="caution">
    <text evidence="2">The sequence shown here is derived from an EMBL/GenBank/DDBJ whole genome shotgun (WGS) entry which is preliminary data.</text>
</comment>
<dbReference type="Proteomes" id="UP000569914">
    <property type="component" value="Unassembled WGS sequence"/>
</dbReference>
<name>A0A7Y9LCC0_9ACTN</name>
<protein>
    <submittedName>
        <fullName evidence="2">Dienelactone hydrolase</fullName>
    </submittedName>
</protein>
<evidence type="ECO:0000313" key="3">
    <source>
        <dbReference type="Proteomes" id="UP000569914"/>
    </source>
</evidence>
<dbReference type="SUPFAM" id="SSF53474">
    <property type="entry name" value="alpha/beta-Hydrolases"/>
    <property type="match status" value="1"/>
</dbReference>
<feature type="domain" description="AB hydrolase-1" evidence="1">
    <location>
        <begin position="124"/>
        <end position="252"/>
    </location>
</feature>
<accession>A0A7Y9LCC0</accession>
<proteinExistence type="predicted"/>
<dbReference type="InterPro" id="IPR000073">
    <property type="entry name" value="AB_hydrolase_1"/>
</dbReference>
<evidence type="ECO:0000259" key="1">
    <source>
        <dbReference type="Pfam" id="PF00561"/>
    </source>
</evidence>
<keyword evidence="3" id="KW-1185">Reference proteome</keyword>
<dbReference type="Pfam" id="PF00561">
    <property type="entry name" value="Abhydrolase_1"/>
    <property type="match status" value="1"/>
</dbReference>